<evidence type="ECO:0000313" key="8">
    <source>
        <dbReference type="EMBL" id="PWI57616.1"/>
    </source>
</evidence>
<sequence length="364" mass="39432">MALWDRAASELTKMGYTHFIVTPGASFTYLTGWETHLSERLTLFGMRSDGKAALLVPKLEASGVSSHQNIKIFNYSDETGPTQALQAFVSELDLTAESRVGIESMQLRVFEANFLLQQGVKHLLAADELPMSLRLIKDDQEIAHLQSAAEIVDAALTAALPLFRFGMTELDVAAELEYQMRKLGSQGTPFATIVGSGPRGALPHGGPTTKRITAGELVVLDYGARFAGYAADTTRTLAFGEPSDTARRVYEIVRTAQQAAIDGVTAGMTAAQVDRLAREVIERAGYGEYFTHRTGHGLGLDVHEYPSIMEGNELALTAGMVFTIEPGIYLPGEFGVRIEDDVVVTAKGALVLTRFTKELMVVGN</sequence>
<evidence type="ECO:0008006" key="10">
    <source>
        <dbReference type="Google" id="ProtNLM"/>
    </source>
</evidence>
<keyword evidence="9" id="KW-1185">Reference proteome</keyword>
<dbReference type="Proteomes" id="UP000245380">
    <property type="component" value="Unassembled WGS sequence"/>
</dbReference>
<dbReference type="GO" id="GO:0046872">
    <property type="term" value="F:metal ion binding"/>
    <property type="evidence" value="ECO:0007669"/>
    <property type="project" value="UniProtKB-KW"/>
</dbReference>
<dbReference type="Pfam" id="PF00557">
    <property type="entry name" value="Peptidase_M24"/>
    <property type="match status" value="1"/>
</dbReference>
<feature type="domain" description="Peptidase M24" evidence="6">
    <location>
        <begin position="144"/>
        <end position="346"/>
    </location>
</feature>
<dbReference type="Pfam" id="PF01321">
    <property type="entry name" value="Creatinase_N"/>
    <property type="match status" value="1"/>
</dbReference>
<dbReference type="PROSITE" id="PS00491">
    <property type="entry name" value="PROLINE_PEPTIDASE"/>
    <property type="match status" value="1"/>
</dbReference>
<dbReference type="InterPro" id="IPR000994">
    <property type="entry name" value="Pept_M24"/>
</dbReference>
<comment type="caution">
    <text evidence="8">The sequence shown here is derived from an EMBL/GenBank/DDBJ whole genome shotgun (WGS) entry which is preliminary data.</text>
</comment>
<dbReference type="RefSeq" id="WP_109430550.1">
    <property type="nucleotide sequence ID" value="NZ_MPDK01000010.1"/>
</dbReference>
<evidence type="ECO:0000259" key="6">
    <source>
        <dbReference type="Pfam" id="PF00557"/>
    </source>
</evidence>
<dbReference type="PANTHER" id="PTHR46112:SF3">
    <property type="entry name" value="AMINOPEPTIDASE YPDF"/>
    <property type="match status" value="1"/>
</dbReference>
<dbReference type="Gene3D" id="3.90.230.10">
    <property type="entry name" value="Creatinase/methionine aminopeptidase superfamily"/>
    <property type="match status" value="1"/>
</dbReference>
<comment type="cofactor">
    <cofactor evidence="1">
        <name>Mn(2+)</name>
        <dbReference type="ChEBI" id="CHEBI:29035"/>
    </cofactor>
</comment>
<dbReference type="Gene3D" id="3.40.350.10">
    <property type="entry name" value="Creatinase/prolidase N-terminal domain"/>
    <property type="match status" value="1"/>
</dbReference>
<dbReference type="OrthoDB" id="9806388at2"/>
<keyword evidence="3 5" id="KW-0479">Metal-binding</keyword>
<evidence type="ECO:0000256" key="5">
    <source>
        <dbReference type="RuleBase" id="RU000590"/>
    </source>
</evidence>
<proteinExistence type="inferred from homology"/>
<name>A0A2U3D8L0_SULT2</name>
<evidence type="ECO:0000256" key="4">
    <source>
        <dbReference type="ARBA" id="ARBA00022801"/>
    </source>
</evidence>
<dbReference type="FunFam" id="3.90.230.10:FF:000014">
    <property type="entry name" value="Aminopeptidase P family protein"/>
    <property type="match status" value="1"/>
</dbReference>
<evidence type="ECO:0000256" key="2">
    <source>
        <dbReference type="ARBA" id="ARBA00008766"/>
    </source>
</evidence>
<protein>
    <recommendedName>
        <fullName evidence="10">Peptidase M24 family protein</fullName>
    </recommendedName>
</protein>
<dbReference type="InterPro" id="IPR050659">
    <property type="entry name" value="Peptidase_M24B"/>
</dbReference>
<comment type="similarity">
    <text evidence="2 5">Belongs to the peptidase M24B family.</text>
</comment>
<dbReference type="InterPro" id="IPR001131">
    <property type="entry name" value="Peptidase_M24B_aminopep-P_CS"/>
</dbReference>
<dbReference type="InterPro" id="IPR000587">
    <property type="entry name" value="Creatinase_N"/>
</dbReference>
<gene>
    <name evidence="8" type="ORF">BM613_07410</name>
</gene>
<evidence type="ECO:0000259" key="7">
    <source>
        <dbReference type="Pfam" id="PF01321"/>
    </source>
</evidence>
<dbReference type="AlphaFoldDB" id="A0A2U3D8L0"/>
<dbReference type="SUPFAM" id="SSF55920">
    <property type="entry name" value="Creatinase/aminopeptidase"/>
    <property type="match status" value="1"/>
</dbReference>
<dbReference type="SUPFAM" id="SSF53092">
    <property type="entry name" value="Creatinase/prolidase N-terminal domain"/>
    <property type="match status" value="1"/>
</dbReference>
<evidence type="ECO:0000256" key="1">
    <source>
        <dbReference type="ARBA" id="ARBA00001936"/>
    </source>
</evidence>
<evidence type="ECO:0000313" key="9">
    <source>
        <dbReference type="Proteomes" id="UP000245380"/>
    </source>
</evidence>
<dbReference type="PANTHER" id="PTHR46112">
    <property type="entry name" value="AMINOPEPTIDASE"/>
    <property type="match status" value="1"/>
</dbReference>
<dbReference type="InterPro" id="IPR036005">
    <property type="entry name" value="Creatinase/aminopeptidase-like"/>
</dbReference>
<dbReference type="InterPro" id="IPR029149">
    <property type="entry name" value="Creatin/AminoP/Spt16_N"/>
</dbReference>
<keyword evidence="4" id="KW-0378">Hydrolase</keyword>
<dbReference type="EMBL" id="MPDK01000010">
    <property type="protein sequence ID" value="PWI57616.1"/>
    <property type="molecule type" value="Genomic_DNA"/>
</dbReference>
<accession>A0A2U3D8L0</accession>
<feature type="domain" description="Creatinase N-terminal" evidence="7">
    <location>
        <begin position="6"/>
        <end position="135"/>
    </location>
</feature>
<reference evidence="8 9" key="1">
    <citation type="submission" date="2016-11" db="EMBL/GenBank/DDBJ databases">
        <title>Comparative genomics of Acidibacillus ferroxidans species.</title>
        <authorList>
            <person name="Oliveira G."/>
            <person name="Nunes G."/>
            <person name="Oliveira R."/>
            <person name="Araujo F."/>
            <person name="Salim A."/>
            <person name="Scholte L."/>
            <person name="Morais D."/>
            <person name="Nancucheo I."/>
            <person name="Johnson D.B."/>
            <person name="Grail B."/>
            <person name="Bittencourt J."/>
            <person name="Valadares R."/>
        </authorList>
    </citation>
    <scope>NUCLEOTIDE SEQUENCE [LARGE SCALE GENOMIC DNA]</scope>
    <source>
        <strain evidence="8 9">Y002</strain>
    </source>
</reference>
<evidence type="ECO:0000256" key="3">
    <source>
        <dbReference type="ARBA" id="ARBA00022723"/>
    </source>
</evidence>
<organism evidence="8 9">
    <name type="scientific">Sulfoacidibacillus thermotolerans</name>
    <name type="common">Acidibacillus sulfuroxidans</name>
    <dbReference type="NCBI Taxonomy" id="1765684"/>
    <lineage>
        <taxon>Bacteria</taxon>
        <taxon>Bacillati</taxon>
        <taxon>Bacillota</taxon>
        <taxon>Bacilli</taxon>
        <taxon>Bacillales</taxon>
        <taxon>Alicyclobacillaceae</taxon>
        <taxon>Sulfoacidibacillus</taxon>
    </lineage>
</organism>
<dbReference type="CDD" id="cd01092">
    <property type="entry name" value="APP-like"/>
    <property type="match status" value="1"/>
</dbReference>
<dbReference type="GO" id="GO:0016787">
    <property type="term" value="F:hydrolase activity"/>
    <property type="evidence" value="ECO:0007669"/>
    <property type="project" value="UniProtKB-KW"/>
</dbReference>